<organism evidence="2 3">
    <name type="scientific">Bodo saltans</name>
    <name type="common">Flagellated protozoan</name>
    <dbReference type="NCBI Taxonomy" id="75058"/>
    <lineage>
        <taxon>Eukaryota</taxon>
        <taxon>Discoba</taxon>
        <taxon>Euglenozoa</taxon>
        <taxon>Kinetoplastea</taxon>
        <taxon>Metakinetoplastina</taxon>
        <taxon>Eubodonida</taxon>
        <taxon>Bodonidae</taxon>
        <taxon>Bodo</taxon>
    </lineage>
</organism>
<feature type="region of interest" description="Disordered" evidence="1">
    <location>
        <begin position="27"/>
        <end position="81"/>
    </location>
</feature>
<dbReference type="AlphaFoldDB" id="A0A0S4JT82"/>
<dbReference type="EMBL" id="CYKH01002218">
    <property type="protein sequence ID" value="CUG94023.1"/>
    <property type="molecule type" value="Genomic_DNA"/>
</dbReference>
<dbReference type="Proteomes" id="UP000051952">
    <property type="component" value="Unassembled WGS sequence"/>
</dbReference>
<reference evidence="3" key="1">
    <citation type="submission" date="2015-09" db="EMBL/GenBank/DDBJ databases">
        <authorList>
            <consortium name="Pathogen Informatics"/>
        </authorList>
    </citation>
    <scope>NUCLEOTIDE SEQUENCE [LARGE SCALE GENOMIC DNA]</scope>
    <source>
        <strain evidence="3">Lake Konstanz</strain>
    </source>
</reference>
<evidence type="ECO:0000313" key="3">
    <source>
        <dbReference type="Proteomes" id="UP000051952"/>
    </source>
</evidence>
<dbReference type="OrthoDB" id="248381at2759"/>
<dbReference type="VEuPathDB" id="TriTrypDB:BSAL_46110"/>
<keyword evidence="2" id="KW-0812">Transmembrane</keyword>
<dbReference type="OMA" id="WEMATGL"/>
<name>A0A0S4JT82_BODSA</name>
<sequence length="576" mass="62636">MAPTKKQLIGGIAAGLALGGIVYVATRKSSSKQAEEEDAFKPSNVVPAPVEQQPKAAPKAADAAPALAQMSPETATSSQFTREYSFRVNEDNEKMLEDALQEQATAQAKARPVAVLNNADGRTSFAHLGVSLKPPAGWLVREEPSPMPNVAMITVTKPEFAEKQANPEDMGSVPIILLSVEDISAENLDLFEFKEKSKQMALSQMMMMTNGMVQPQMKFDDALTVGPFLHCLEYAQSLPPYFELSVCNLLAVQGGLAFVFQIMCSPSVMNQYKSTFMDIARTFQLIPGGDAAVGTLVLSAGRVAAVNVVPSWSWTVPSSNTLLEFQTPSSTKSEQISLYDAENTPAFTLQDQKTVDGVVVGKWMEGRNESKVFKFGKVVAIVKPLMKPRVQINEANVISMVKSAKIRDAAVDEDSCVYINADHGYKFATVKGGRVVASRVGGGTVVYAPLGIPSDPTKPVEAEETGPTVTIRVGDPDTDPDCAENLDAWEERMEAEKASGHITGVQRVNVAGKPCLTFTSKDMQEIGPGQRLEVVGKVFIFVHGRKTTLIRWETPTGLWRKFEPKMNRFIDSFNFL</sequence>
<protein>
    <submittedName>
        <fullName evidence="2">Transmembrane protein, putative</fullName>
    </submittedName>
</protein>
<feature type="compositionally biased region" description="Low complexity" evidence="1">
    <location>
        <begin position="45"/>
        <end position="69"/>
    </location>
</feature>
<evidence type="ECO:0000313" key="2">
    <source>
        <dbReference type="EMBL" id="CUG94023.1"/>
    </source>
</evidence>
<feature type="compositionally biased region" description="Polar residues" evidence="1">
    <location>
        <begin position="71"/>
        <end position="81"/>
    </location>
</feature>
<keyword evidence="2" id="KW-0472">Membrane</keyword>
<gene>
    <name evidence="2" type="ORF">BSAL_46110</name>
</gene>
<keyword evidence="3" id="KW-1185">Reference proteome</keyword>
<accession>A0A0S4JT82</accession>
<proteinExistence type="predicted"/>
<evidence type="ECO:0000256" key="1">
    <source>
        <dbReference type="SAM" id="MobiDB-lite"/>
    </source>
</evidence>